<dbReference type="EMBL" id="CP003346">
    <property type="protein sequence ID" value="AGA78224.1"/>
    <property type="molecule type" value="Genomic_DNA"/>
</dbReference>
<dbReference type="AlphaFoldDB" id="L0FWE3"/>
<dbReference type="RefSeq" id="WP_015265785.1">
    <property type="nucleotide sequence ID" value="NC_019904.1"/>
</dbReference>
<keyword evidence="4" id="KW-1185">Reference proteome</keyword>
<evidence type="ECO:0000313" key="4">
    <source>
        <dbReference type="Proteomes" id="UP000010796"/>
    </source>
</evidence>
<feature type="region of interest" description="Disordered" evidence="1">
    <location>
        <begin position="64"/>
        <end position="83"/>
    </location>
</feature>
<reference evidence="4" key="1">
    <citation type="submission" date="2012-02" db="EMBL/GenBank/DDBJ databases">
        <title>The complete genome of Echinicola vietnamensis DSM 17526.</title>
        <authorList>
            <person name="Lucas S."/>
            <person name="Copeland A."/>
            <person name="Lapidus A."/>
            <person name="Glavina del Rio T."/>
            <person name="Dalin E."/>
            <person name="Tice H."/>
            <person name="Bruce D."/>
            <person name="Goodwin L."/>
            <person name="Pitluck S."/>
            <person name="Peters L."/>
            <person name="Ovchinnikova G."/>
            <person name="Teshima H."/>
            <person name="Kyrpides N."/>
            <person name="Mavromatis K."/>
            <person name="Ivanova N."/>
            <person name="Brettin T."/>
            <person name="Detter J.C."/>
            <person name="Han C."/>
            <person name="Larimer F."/>
            <person name="Land M."/>
            <person name="Hauser L."/>
            <person name="Markowitz V."/>
            <person name="Cheng J.-F."/>
            <person name="Hugenholtz P."/>
            <person name="Woyke T."/>
            <person name="Wu D."/>
            <person name="Brambilla E."/>
            <person name="Klenk H.-P."/>
            <person name="Eisen J.A."/>
        </authorList>
    </citation>
    <scope>NUCLEOTIDE SEQUENCE [LARGE SCALE GENOMIC DNA]</scope>
    <source>
        <strain evidence="4">DSM 17526 / LMG 23754 / KMM 6221</strain>
    </source>
</reference>
<accession>L0FWE3</accession>
<evidence type="ECO:0000256" key="2">
    <source>
        <dbReference type="SAM" id="SignalP"/>
    </source>
</evidence>
<protein>
    <recommendedName>
        <fullName evidence="5">Secreted protein</fullName>
    </recommendedName>
</protein>
<evidence type="ECO:0000313" key="3">
    <source>
        <dbReference type="EMBL" id="AGA78224.1"/>
    </source>
</evidence>
<dbReference type="HOGENOM" id="CLU_2537205_0_0_10"/>
<dbReference type="KEGG" id="evi:Echvi_1970"/>
<proteinExistence type="predicted"/>
<feature type="signal peptide" evidence="2">
    <location>
        <begin position="1"/>
        <end position="26"/>
    </location>
</feature>
<dbReference type="Pfam" id="PF20130">
    <property type="entry name" value="DUF6520"/>
    <property type="match status" value="1"/>
</dbReference>
<keyword evidence="2" id="KW-0732">Signal</keyword>
<name>L0FWE3_ECHVK</name>
<dbReference type="Proteomes" id="UP000010796">
    <property type="component" value="Chromosome"/>
</dbReference>
<evidence type="ECO:0008006" key="5">
    <source>
        <dbReference type="Google" id="ProtNLM"/>
    </source>
</evidence>
<dbReference type="STRING" id="926556.Echvi_1970"/>
<organism evidence="3 4">
    <name type="scientific">Echinicola vietnamensis (strain DSM 17526 / LMG 23754 / KMM 6221)</name>
    <dbReference type="NCBI Taxonomy" id="926556"/>
    <lineage>
        <taxon>Bacteria</taxon>
        <taxon>Pseudomonadati</taxon>
        <taxon>Bacteroidota</taxon>
        <taxon>Cytophagia</taxon>
        <taxon>Cytophagales</taxon>
        <taxon>Cyclobacteriaceae</taxon>
        <taxon>Echinicola</taxon>
    </lineage>
</organism>
<sequence>MKKIKFSLTALAFVLGITGSVAFAVAESSQSQAWYYLENGEPGDPAPGGPNCGDGAEECAGLFNLDDGQPVGEPTSIVNGERL</sequence>
<evidence type="ECO:0000256" key="1">
    <source>
        <dbReference type="SAM" id="MobiDB-lite"/>
    </source>
</evidence>
<feature type="chain" id="PRO_5003941974" description="Secreted protein" evidence="2">
    <location>
        <begin position="27"/>
        <end position="83"/>
    </location>
</feature>
<dbReference type="InterPro" id="IPR045391">
    <property type="entry name" value="DUF6520"/>
</dbReference>
<gene>
    <name evidence="3" type="ordered locus">Echvi_1970</name>
</gene>